<keyword evidence="1" id="KW-1133">Transmembrane helix</keyword>
<keyword evidence="1" id="KW-0472">Membrane</keyword>
<proteinExistence type="predicted"/>
<dbReference type="EMBL" id="SNWD01000018">
    <property type="protein sequence ID" value="TDN78292.1"/>
    <property type="molecule type" value="Genomic_DNA"/>
</dbReference>
<protein>
    <submittedName>
        <fullName evidence="2">Uncharacterized protein</fullName>
    </submittedName>
</protein>
<feature type="transmembrane region" description="Helical" evidence="1">
    <location>
        <begin position="21"/>
        <end position="42"/>
    </location>
</feature>
<evidence type="ECO:0000313" key="2">
    <source>
        <dbReference type="EMBL" id="TDN78292.1"/>
    </source>
</evidence>
<name>A0A4R6FB42_9SPHN</name>
<keyword evidence="3" id="KW-1185">Reference proteome</keyword>
<evidence type="ECO:0000313" key="3">
    <source>
        <dbReference type="Proteomes" id="UP000295493"/>
    </source>
</evidence>
<dbReference type="Proteomes" id="UP000295493">
    <property type="component" value="Unassembled WGS sequence"/>
</dbReference>
<sequence length="109" mass="11841">MSRRHRSHRRRRPRLLVSGRGLALVSLGIAAAMLCGLVLGQYTTSHMRRDFAYGYDVPDAGSAKRRAVADYETPSPTRVGQDAAFHASVTGDEAADFDSVYFPDPSDGG</sequence>
<accession>A0A4R6FB42</accession>
<organism evidence="2 3">
    <name type="scientific">Stakelama pacifica</name>
    <dbReference type="NCBI Taxonomy" id="517720"/>
    <lineage>
        <taxon>Bacteria</taxon>
        <taxon>Pseudomonadati</taxon>
        <taxon>Pseudomonadota</taxon>
        <taxon>Alphaproteobacteria</taxon>
        <taxon>Sphingomonadales</taxon>
        <taxon>Sphingomonadaceae</taxon>
        <taxon>Stakelama</taxon>
    </lineage>
</organism>
<comment type="caution">
    <text evidence="2">The sequence shown here is derived from an EMBL/GenBank/DDBJ whole genome shotgun (WGS) entry which is preliminary data.</text>
</comment>
<dbReference type="AlphaFoldDB" id="A0A4R6FB42"/>
<reference evidence="2 3" key="1">
    <citation type="submission" date="2019-03" db="EMBL/GenBank/DDBJ databases">
        <title>Genomic Encyclopedia of Type Strains, Phase IV (KMG-IV): sequencing the most valuable type-strain genomes for metagenomic binning, comparative biology and taxonomic classification.</title>
        <authorList>
            <person name="Goeker M."/>
        </authorList>
    </citation>
    <scope>NUCLEOTIDE SEQUENCE [LARGE SCALE GENOMIC DNA]</scope>
    <source>
        <strain evidence="2 3">DSM 25059</strain>
    </source>
</reference>
<keyword evidence="1" id="KW-0812">Transmembrane</keyword>
<evidence type="ECO:0000256" key="1">
    <source>
        <dbReference type="SAM" id="Phobius"/>
    </source>
</evidence>
<gene>
    <name evidence="2" type="ORF">EV664_11851</name>
</gene>